<dbReference type="InterPro" id="IPR036390">
    <property type="entry name" value="WH_DNA-bd_sf"/>
</dbReference>
<keyword evidence="2" id="KW-0805">Transcription regulation</keyword>
<proteinExistence type="inferred from homology"/>
<organism evidence="6 7">
    <name type="scientific">Tatumella ptyseos ATCC 33301</name>
    <dbReference type="NCBI Taxonomy" id="1005995"/>
    <lineage>
        <taxon>Bacteria</taxon>
        <taxon>Pseudomonadati</taxon>
        <taxon>Pseudomonadota</taxon>
        <taxon>Gammaproteobacteria</taxon>
        <taxon>Enterobacterales</taxon>
        <taxon>Erwiniaceae</taxon>
        <taxon>Tatumella</taxon>
    </lineage>
</organism>
<evidence type="ECO:0000256" key="3">
    <source>
        <dbReference type="ARBA" id="ARBA00023125"/>
    </source>
</evidence>
<accession>A0A085JJ79</accession>
<dbReference type="PRINTS" id="PR00039">
    <property type="entry name" value="HTHLYSR"/>
</dbReference>
<dbReference type="OrthoDB" id="5526340at2"/>
<keyword evidence="7" id="KW-1185">Reference proteome</keyword>
<dbReference type="Pfam" id="PF03466">
    <property type="entry name" value="LysR_substrate"/>
    <property type="match status" value="1"/>
</dbReference>
<evidence type="ECO:0000313" key="7">
    <source>
        <dbReference type="Proteomes" id="UP000028602"/>
    </source>
</evidence>
<dbReference type="EMBL" id="JMPR01000021">
    <property type="protein sequence ID" value="KFD20525.1"/>
    <property type="molecule type" value="Genomic_DNA"/>
</dbReference>
<keyword evidence="4" id="KW-0804">Transcription</keyword>
<comment type="caution">
    <text evidence="6">The sequence shown here is derived from an EMBL/GenBank/DDBJ whole genome shotgun (WGS) entry which is preliminary data.</text>
</comment>
<evidence type="ECO:0000259" key="5">
    <source>
        <dbReference type="PROSITE" id="PS50931"/>
    </source>
</evidence>
<dbReference type="Pfam" id="PF00126">
    <property type="entry name" value="HTH_1"/>
    <property type="match status" value="1"/>
</dbReference>
<evidence type="ECO:0000256" key="2">
    <source>
        <dbReference type="ARBA" id="ARBA00023015"/>
    </source>
</evidence>
<dbReference type="PROSITE" id="PS50931">
    <property type="entry name" value="HTH_LYSR"/>
    <property type="match status" value="1"/>
</dbReference>
<dbReference type="PANTHER" id="PTHR30537">
    <property type="entry name" value="HTH-TYPE TRANSCRIPTIONAL REGULATOR"/>
    <property type="match status" value="1"/>
</dbReference>
<reference evidence="6 7" key="1">
    <citation type="submission" date="2014-05" db="EMBL/GenBank/DDBJ databases">
        <title>ATOL: Assembling a taxonomically balanced genome-scale reconstruction of the evolutionary history of the Enterobacteriaceae.</title>
        <authorList>
            <person name="Plunkett G.III."/>
            <person name="Neeno-Eckwall E.C."/>
            <person name="Glasner J.D."/>
            <person name="Perna N.T."/>
        </authorList>
    </citation>
    <scope>NUCLEOTIDE SEQUENCE [LARGE SCALE GENOMIC DNA]</scope>
    <source>
        <strain evidence="6 7">ATCC 33301</strain>
    </source>
</reference>
<evidence type="ECO:0000256" key="1">
    <source>
        <dbReference type="ARBA" id="ARBA00009437"/>
    </source>
</evidence>
<comment type="similarity">
    <text evidence="1">Belongs to the LysR transcriptional regulatory family.</text>
</comment>
<dbReference type="SUPFAM" id="SSF53850">
    <property type="entry name" value="Periplasmic binding protein-like II"/>
    <property type="match status" value="1"/>
</dbReference>
<protein>
    <submittedName>
        <fullName evidence="6">LysR family transcriptional regulator</fullName>
    </submittedName>
</protein>
<dbReference type="GO" id="GO:0003700">
    <property type="term" value="F:DNA-binding transcription factor activity"/>
    <property type="evidence" value="ECO:0007669"/>
    <property type="project" value="InterPro"/>
</dbReference>
<dbReference type="InterPro" id="IPR036388">
    <property type="entry name" value="WH-like_DNA-bd_sf"/>
</dbReference>
<dbReference type="InterPro" id="IPR058163">
    <property type="entry name" value="LysR-type_TF_proteobact-type"/>
</dbReference>
<feature type="domain" description="HTH lysR-type" evidence="5">
    <location>
        <begin position="6"/>
        <end position="63"/>
    </location>
</feature>
<evidence type="ECO:0000256" key="4">
    <source>
        <dbReference type="ARBA" id="ARBA00023163"/>
    </source>
</evidence>
<evidence type="ECO:0000313" key="6">
    <source>
        <dbReference type="EMBL" id="KFD20525.1"/>
    </source>
</evidence>
<gene>
    <name evidence="6" type="ORF">GTPT_1321</name>
</gene>
<dbReference type="InterPro" id="IPR000847">
    <property type="entry name" value="LysR_HTH_N"/>
</dbReference>
<dbReference type="SUPFAM" id="SSF46785">
    <property type="entry name" value="Winged helix' DNA-binding domain"/>
    <property type="match status" value="1"/>
</dbReference>
<dbReference type="GO" id="GO:0006351">
    <property type="term" value="P:DNA-templated transcription"/>
    <property type="evidence" value="ECO:0007669"/>
    <property type="project" value="TreeGrafter"/>
</dbReference>
<dbReference type="Gene3D" id="1.10.10.10">
    <property type="entry name" value="Winged helix-like DNA-binding domain superfamily/Winged helix DNA-binding domain"/>
    <property type="match status" value="1"/>
</dbReference>
<dbReference type="RefSeq" id="WP_029991220.1">
    <property type="nucleotide sequence ID" value="NZ_ATMJ01000045.1"/>
</dbReference>
<dbReference type="PANTHER" id="PTHR30537:SF26">
    <property type="entry name" value="GLYCINE CLEAVAGE SYSTEM TRANSCRIPTIONAL ACTIVATOR"/>
    <property type="match status" value="1"/>
</dbReference>
<name>A0A085JJ79_9GAMM</name>
<keyword evidence="3" id="KW-0238">DNA-binding</keyword>
<dbReference type="AlphaFoldDB" id="A0A085JJ79"/>
<dbReference type="eggNOG" id="COG0583">
    <property type="taxonomic scope" value="Bacteria"/>
</dbReference>
<dbReference type="InterPro" id="IPR005119">
    <property type="entry name" value="LysR_subst-bd"/>
</dbReference>
<dbReference type="GO" id="GO:0043565">
    <property type="term" value="F:sequence-specific DNA binding"/>
    <property type="evidence" value="ECO:0007669"/>
    <property type="project" value="TreeGrafter"/>
</dbReference>
<dbReference type="Gene3D" id="3.40.190.10">
    <property type="entry name" value="Periplasmic binding protein-like II"/>
    <property type="match status" value="2"/>
</dbReference>
<sequence>MTRRDLPLNGLQTFLVTARHLNLTHAATELCITQGAVSRQIQALEAWFGFPLFRRHARGLSLTPRAGQLLPELRQLLEQLNHLTEKIRLTPDQLRLKAPSCAMRWLVPRLVAFEQYAPHVHVALTTTLDHRRQLEDFDAAIIYGTADSGGVTLFDEELIPVMASHLPLPSEVNDLQNYTFLHPTPDTRDWLLWLRQHDLPITMVRNQHFETMDLALNAAVQGFGITVADIHLAAEEIARGRLVVPFNLTVKTGAAYRLIHRTDSLPESALQSLINWLHRPVPPIASAE</sequence>
<dbReference type="Proteomes" id="UP000028602">
    <property type="component" value="Unassembled WGS sequence"/>
</dbReference>